<gene>
    <name evidence="2" type="primary">rbn</name>
    <name evidence="2" type="ORF">MBORA_08970</name>
</gene>
<dbReference type="SUPFAM" id="SSF56281">
    <property type="entry name" value="Metallo-hydrolase/oxidoreductase"/>
    <property type="match status" value="1"/>
</dbReference>
<reference evidence="3" key="1">
    <citation type="journal article" date="2016" name="Genome Announc.">
        <title>Draft Genome Sequences of Methanobrevibacter curvatus DSM11111, Methanobrevibacter cuticularis DSM11139, Methanobrevibacter filiformis DSM11501, and Methanobrevibacter oralis DSM7256.</title>
        <authorList>
            <person name="Poehlein A."/>
            <person name="Seedorf H."/>
        </authorList>
    </citation>
    <scope>NUCLEOTIDE SEQUENCE [LARGE SCALE GENOMIC DNA]</scope>
    <source>
        <strain evidence="3">DSM 7256 / JCM 30027 / ZR</strain>
    </source>
</reference>
<dbReference type="Gene3D" id="3.60.15.10">
    <property type="entry name" value="Ribonuclease Z/Hydroxyacylglutathione hydrolase-like"/>
    <property type="match status" value="1"/>
</dbReference>
<dbReference type="OrthoDB" id="73420at2157"/>
<dbReference type="Proteomes" id="UP000077428">
    <property type="component" value="Unassembled WGS sequence"/>
</dbReference>
<evidence type="ECO:0000313" key="3">
    <source>
        <dbReference type="Proteomes" id="UP000077428"/>
    </source>
</evidence>
<protein>
    <submittedName>
        <fullName evidence="2">Ribonuclease BN</fullName>
        <ecNumber evidence="2">3.1.26.11</ecNumber>
    </submittedName>
</protein>
<dbReference type="STRING" id="66851.MBORA_08970"/>
<dbReference type="Pfam" id="PF12706">
    <property type="entry name" value="Lactamase_B_2"/>
    <property type="match status" value="1"/>
</dbReference>
<keyword evidence="2" id="KW-0378">Hydrolase</keyword>
<dbReference type="CDD" id="cd07741">
    <property type="entry name" value="metallo-hydrolase-like_MBL-fold"/>
    <property type="match status" value="1"/>
</dbReference>
<feature type="domain" description="Metallo-beta-lactamase" evidence="1">
    <location>
        <begin position="34"/>
        <end position="217"/>
    </location>
</feature>
<dbReference type="AlphaFoldDB" id="A0A166B830"/>
<accession>A0A166B830</accession>
<keyword evidence="3" id="KW-1185">Reference proteome</keyword>
<dbReference type="PANTHER" id="PTHR43546">
    <property type="entry name" value="UPF0173 METAL-DEPENDENT HYDROLASE MJ1163-RELATED"/>
    <property type="match status" value="1"/>
</dbReference>
<proteinExistence type="predicted"/>
<organism evidence="2 3">
    <name type="scientific">Methanobrevibacter oralis</name>
    <dbReference type="NCBI Taxonomy" id="66851"/>
    <lineage>
        <taxon>Archaea</taxon>
        <taxon>Methanobacteriati</taxon>
        <taxon>Methanobacteriota</taxon>
        <taxon>Methanomada group</taxon>
        <taxon>Methanobacteria</taxon>
        <taxon>Methanobacteriales</taxon>
        <taxon>Methanobacteriaceae</taxon>
        <taxon>Methanobrevibacter</taxon>
    </lineage>
</organism>
<dbReference type="GO" id="GO:0042781">
    <property type="term" value="F:3'-tRNA processing endoribonuclease activity"/>
    <property type="evidence" value="ECO:0007669"/>
    <property type="project" value="UniProtKB-EC"/>
</dbReference>
<evidence type="ECO:0000313" key="2">
    <source>
        <dbReference type="EMBL" id="KZX12996.1"/>
    </source>
</evidence>
<comment type="caution">
    <text evidence="2">The sequence shown here is derived from an EMBL/GenBank/DDBJ whole genome shotgun (WGS) entry which is preliminary data.</text>
</comment>
<dbReference type="InterPro" id="IPR036866">
    <property type="entry name" value="RibonucZ/Hydroxyglut_hydro"/>
</dbReference>
<dbReference type="EMBL" id="LWMU01000059">
    <property type="protein sequence ID" value="KZX12996.1"/>
    <property type="molecule type" value="Genomic_DNA"/>
</dbReference>
<dbReference type="PANTHER" id="PTHR43546:SF3">
    <property type="entry name" value="UPF0173 METAL-DEPENDENT HYDROLASE MJ1163"/>
    <property type="match status" value="1"/>
</dbReference>
<dbReference type="PATRIC" id="fig|66851.6.peg.988"/>
<evidence type="ECO:0000259" key="1">
    <source>
        <dbReference type="Pfam" id="PF12706"/>
    </source>
</evidence>
<dbReference type="InterPro" id="IPR050114">
    <property type="entry name" value="UPF0173_UPF0282_UlaG_hydrolase"/>
</dbReference>
<dbReference type="RefSeq" id="WP_042694029.1">
    <property type="nucleotide sequence ID" value="NZ_CABMAB010000031.1"/>
</dbReference>
<dbReference type="EC" id="3.1.26.11" evidence="2"/>
<name>A0A166B830_METOA</name>
<sequence>MKLTFLGSGGGRFSAISQRRMTGGFRIDNLSGKNYHIDPGPGALVRTYQFGLDPRNINGVFVSHAHTDHYNDAEILIEAMTKGMTKRNGTIIGSPSVLGGYQKWGPCISKYHQSMSDKLVLKAGEVSELDGFTIKGTKTFHGDLAGVGFQIDYKGFKISYTSDTAYFDELVDYHKGSDILIASVLRPGIKSINGHMSTFNFIDLVKGVKPKVAIMTHLGLKMLASNPLTEAKKVNKETGVKTVAAFDGMSLNINYNNPRKFKMISLKDVNSNAHSCNKTLFKNERKNTFQGVIDNREFDELKIGKK</sequence>
<dbReference type="InterPro" id="IPR001279">
    <property type="entry name" value="Metallo-B-lactamas"/>
</dbReference>